<evidence type="ECO:0000313" key="2">
    <source>
        <dbReference type="Proteomes" id="UP000487649"/>
    </source>
</evidence>
<dbReference type="OrthoDB" id="9811531at2"/>
<dbReference type="SUPFAM" id="SSF160148">
    <property type="entry name" value="CPE0013-like"/>
    <property type="match status" value="1"/>
</dbReference>
<dbReference type="InterPro" id="IPR036593">
    <property type="entry name" value="CPE0013-like_sf"/>
</dbReference>
<dbReference type="EMBL" id="WMQE01000015">
    <property type="protein sequence ID" value="MTK21357.1"/>
    <property type="molecule type" value="Genomic_DNA"/>
</dbReference>
<dbReference type="Pfam" id="PF07892">
    <property type="entry name" value="DUF1667"/>
    <property type="match status" value="1"/>
</dbReference>
<evidence type="ECO:0000313" key="1">
    <source>
        <dbReference type="EMBL" id="MTK21357.1"/>
    </source>
</evidence>
<protein>
    <submittedName>
        <fullName evidence="1">DUF1667 domain-containing protein</fullName>
    </submittedName>
</protein>
<accession>A0A173TTA3</accession>
<dbReference type="Gene3D" id="3.10.530.10">
    <property type="entry name" value="CPE0013-like"/>
    <property type="match status" value="1"/>
</dbReference>
<dbReference type="Proteomes" id="UP000487649">
    <property type="component" value="Unassembled WGS sequence"/>
</dbReference>
<organism evidence="1 2">
    <name type="scientific">Turicibacter sanguinis</name>
    <dbReference type="NCBI Taxonomy" id="154288"/>
    <lineage>
        <taxon>Bacteria</taxon>
        <taxon>Bacillati</taxon>
        <taxon>Bacillota</taxon>
        <taxon>Erysipelotrichia</taxon>
        <taxon>Erysipelotrichales</taxon>
        <taxon>Turicibacteraceae</taxon>
        <taxon>Turicibacter</taxon>
    </lineage>
</organism>
<proteinExistence type="predicted"/>
<reference evidence="1 2" key="1">
    <citation type="journal article" date="2019" name="Nat. Med.">
        <title>A library of human gut bacterial isolates paired with longitudinal multiomics data enables mechanistic microbiome research.</title>
        <authorList>
            <person name="Poyet M."/>
            <person name="Groussin M."/>
            <person name="Gibbons S.M."/>
            <person name="Avila-Pacheco J."/>
            <person name="Jiang X."/>
            <person name="Kearney S.M."/>
            <person name="Perrotta A.R."/>
            <person name="Berdy B."/>
            <person name="Zhao S."/>
            <person name="Lieberman T.D."/>
            <person name="Swanson P.K."/>
            <person name="Smith M."/>
            <person name="Roesemann S."/>
            <person name="Alexander J.E."/>
            <person name="Rich S.A."/>
            <person name="Livny J."/>
            <person name="Vlamakis H."/>
            <person name="Clish C."/>
            <person name="Bullock K."/>
            <person name="Deik A."/>
            <person name="Scott J."/>
            <person name="Pierce K.A."/>
            <person name="Xavier R.J."/>
            <person name="Alm E.J."/>
        </authorList>
    </citation>
    <scope>NUCLEOTIDE SEQUENCE [LARGE SCALE GENOMIC DNA]</scope>
    <source>
        <strain evidence="1 2">BIOML-A198</strain>
    </source>
</reference>
<gene>
    <name evidence="1" type="ORF">GMA92_07980</name>
</gene>
<dbReference type="PANTHER" id="PTHR39450:SF1">
    <property type="entry name" value="DUF1667 DOMAIN-CONTAINING PROTEIN"/>
    <property type="match status" value="1"/>
</dbReference>
<dbReference type="GeneID" id="60058991"/>
<dbReference type="RefSeq" id="WP_006784349.1">
    <property type="nucleotide sequence ID" value="NZ_CABJBH010000011.1"/>
</dbReference>
<comment type="caution">
    <text evidence="1">The sequence shown here is derived from an EMBL/GenBank/DDBJ whole genome shotgun (WGS) entry which is preliminary data.</text>
</comment>
<dbReference type="InterPro" id="IPR012460">
    <property type="entry name" value="DUF1667"/>
</dbReference>
<name>A0A173TTA3_9FIRM</name>
<dbReference type="PANTHER" id="PTHR39450">
    <property type="entry name" value="MOLYBDOPTERIN OXIDOREDUCTASE, 4FE-4S CLUSTER-BINDING SUBUNIT"/>
    <property type="match status" value="1"/>
</dbReference>
<sequence length="120" mass="12840">MSQALTCIVCPVGCSLNIDEEGHVSGNHCKRGLAFAKSETTNPTRVVTTTIAIEGAIYRRLPVVSSQPVPKSKMMEFVKAVQLIKVEAPVSCGDVILSDVLGLGIDVIASRTLKRCQDVK</sequence>
<dbReference type="AlphaFoldDB" id="A0A173TTA3"/>